<dbReference type="EMBL" id="FONG01000028">
    <property type="protein sequence ID" value="SFF77337.1"/>
    <property type="molecule type" value="Genomic_DNA"/>
</dbReference>
<dbReference type="RefSeq" id="WP_143120702.1">
    <property type="nucleotide sequence ID" value="NZ_FONG01000028.1"/>
</dbReference>
<sequence length="125" mass="13173">MSATSPWCPHVRPCPAIGASDSDSAEPVLTDPSTGAALLCNGLLVEAGHGPGGTVVPLRRADGSATWWFTELAHAFRSAMRHLDGCRDCAAEEFCPDGDVLADRLERLLAQGEGSEQRGRDRTAA</sequence>
<dbReference type="STRING" id="380248.SAMN05216251_12846"/>
<accession>A0A1I2LIQ5</accession>
<evidence type="ECO:0000313" key="1">
    <source>
        <dbReference type="EMBL" id="SFF77337.1"/>
    </source>
</evidence>
<proteinExistence type="predicted"/>
<dbReference type="AlphaFoldDB" id="A0A1I2LIQ5"/>
<evidence type="ECO:0000313" key="2">
    <source>
        <dbReference type="Proteomes" id="UP000199323"/>
    </source>
</evidence>
<keyword evidence="2" id="KW-1185">Reference proteome</keyword>
<reference evidence="1 2" key="1">
    <citation type="submission" date="2016-10" db="EMBL/GenBank/DDBJ databases">
        <authorList>
            <person name="de Groot N.N."/>
        </authorList>
    </citation>
    <scope>NUCLEOTIDE SEQUENCE [LARGE SCALE GENOMIC DNA]</scope>
    <source>
        <strain evidence="1 2">CGMCC 4.3510</strain>
    </source>
</reference>
<organism evidence="1 2">
    <name type="scientific">Actinacidiphila alni</name>
    <dbReference type="NCBI Taxonomy" id="380248"/>
    <lineage>
        <taxon>Bacteria</taxon>
        <taxon>Bacillati</taxon>
        <taxon>Actinomycetota</taxon>
        <taxon>Actinomycetes</taxon>
        <taxon>Kitasatosporales</taxon>
        <taxon>Streptomycetaceae</taxon>
        <taxon>Actinacidiphila</taxon>
    </lineage>
</organism>
<dbReference type="Proteomes" id="UP000199323">
    <property type="component" value="Unassembled WGS sequence"/>
</dbReference>
<dbReference type="Pfam" id="PF19462">
    <property type="entry name" value="DUF5999"/>
    <property type="match status" value="1"/>
</dbReference>
<name>A0A1I2LIQ5_9ACTN</name>
<dbReference type="InterPro" id="IPR046041">
    <property type="entry name" value="DUF5999"/>
</dbReference>
<gene>
    <name evidence="1" type="ORF">SAMN05216251_12846</name>
</gene>
<protein>
    <submittedName>
        <fullName evidence="1">Uncharacterized protein</fullName>
    </submittedName>
</protein>